<evidence type="ECO:0000313" key="2">
    <source>
        <dbReference type="EMBL" id="KAG0273745.1"/>
    </source>
</evidence>
<name>A0ABQ7JHW7_9FUNG</name>
<gene>
    <name evidence="2" type="ORF">BGZ96_004677</name>
</gene>
<feature type="region of interest" description="Disordered" evidence="1">
    <location>
        <begin position="65"/>
        <end position="84"/>
    </location>
</feature>
<protein>
    <submittedName>
        <fullName evidence="2">Uncharacterized protein</fullName>
    </submittedName>
</protein>
<comment type="caution">
    <text evidence="2">The sequence shown here is derived from an EMBL/GenBank/DDBJ whole genome shotgun (WGS) entry which is preliminary data.</text>
</comment>
<evidence type="ECO:0000313" key="3">
    <source>
        <dbReference type="Proteomes" id="UP001194696"/>
    </source>
</evidence>
<organism evidence="2 3">
    <name type="scientific">Linnemannia gamsii</name>
    <dbReference type="NCBI Taxonomy" id="64522"/>
    <lineage>
        <taxon>Eukaryota</taxon>
        <taxon>Fungi</taxon>
        <taxon>Fungi incertae sedis</taxon>
        <taxon>Mucoromycota</taxon>
        <taxon>Mortierellomycotina</taxon>
        <taxon>Mortierellomycetes</taxon>
        <taxon>Mortierellales</taxon>
        <taxon>Mortierellaceae</taxon>
        <taxon>Linnemannia</taxon>
    </lineage>
</organism>
<dbReference type="EMBL" id="JAAAIM010002176">
    <property type="protein sequence ID" value="KAG0273745.1"/>
    <property type="molecule type" value="Genomic_DNA"/>
</dbReference>
<proteinExistence type="predicted"/>
<keyword evidence="3" id="KW-1185">Reference proteome</keyword>
<feature type="compositionally biased region" description="Basic and acidic residues" evidence="1">
    <location>
        <begin position="70"/>
        <end position="84"/>
    </location>
</feature>
<accession>A0ABQ7JHW7</accession>
<evidence type="ECO:0000256" key="1">
    <source>
        <dbReference type="SAM" id="MobiDB-lite"/>
    </source>
</evidence>
<reference evidence="2 3" key="1">
    <citation type="journal article" date="2020" name="Fungal Divers.">
        <title>Resolving the Mortierellaceae phylogeny through synthesis of multi-gene phylogenetics and phylogenomics.</title>
        <authorList>
            <person name="Vandepol N."/>
            <person name="Liber J."/>
            <person name="Desiro A."/>
            <person name="Na H."/>
            <person name="Kennedy M."/>
            <person name="Barry K."/>
            <person name="Grigoriev I.V."/>
            <person name="Miller A.N."/>
            <person name="O'Donnell K."/>
            <person name="Stajich J.E."/>
            <person name="Bonito G."/>
        </authorList>
    </citation>
    <scope>NUCLEOTIDE SEQUENCE [LARGE SCALE GENOMIC DNA]</scope>
    <source>
        <strain evidence="2 3">AD045</strain>
    </source>
</reference>
<dbReference type="Proteomes" id="UP001194696">
    <property type="component" value="Unassembled WGS sequence"/>
</dbReference>
<sequence length="84" mass="9147">MDSATIAEYLDDGSVNNENIDNTSNLVTHSTLKKGHIMVSGEPRTEQAHHQLPQSSKIATVKSTEAGNSMKEKASGHLERWGTK</sequence>